<dbReference type="Proteomes" id="UP001212498">
    <property type="component" value="Unassembled WGS sequence"/>
</dbReference>
<proteinExistence type="predicted"/>
<dbReference type="InterPro" id="IPR018247">
    <property type="entry name" value="EF_Hand_1_Ca_BS"/>
</dbReference>
<dbReference type="InterPro" id="IPR002048">
    <property type="entry name" value="EF_hand_dom"/>
</dbReference>
<organism evidence="2 3">
    <name type="scientific">Nonomuraea ferruginea</name>
    <dbReference type="NCBI Taxonomy" id="46174"/>
    <lineage>
        <taxon>Bacteria</taxon>
        <taxon>Bacillati</taxon>
        <taxon>Actinomycetota</taxon>
        <taxon>Actinomycetes</taxon>
        <taxon>Streptosporangiales</taxon>
        <taxon>Streptosporangiaceae</taxon>
        <taxon>Nonomuraea</taxon>
    </lineage>
</organism>
<keyword evidence="3" id="KW-1185">Reference proteome</keyword>
<dbReference type="Pfam" id="PF13499">
    <property type="entry name" value="EF-hand_7"/>
    <property type="match status" value="1"/>
</dbReference>
<dbReference type="PROSITE" id="PS50222">
    <property type="entry name" value="EF_HAND_2"/>
    <property type="match status" value="2"/>
</dbReference>
<name>A0ABT4SZU7_9ACTN</name>
<dbReference type="InterPro" id="IPR011992">
    <property type="entry name" value="EF-hand-dom_pair"/>
</dbReference>
<dbReference type="CDD" id="cd00051">
    <property type="entry name" value="EFh"/>
    <property type="match status" value="1"/>
</dbReference>
<reference evidence="2 3" key="1">
    <citation type="submission" date="2022-11" db="EMBL/GenBank/DDBJ databases">
        <title>Nonomuraea corallina sp. nov., a new species of the genus Nonomuraea isolated from sea side sediment in Thai sea.</title>
        <authorList>
            <person name="Ngamcharungchit C."/>
            <person name="Matsumoto A."/>
            <person name="Suriyachadkun C."/>
            <person name="Panbangred W."/>
            <person name="Inahashi Y."/>
            <person name="Intra B."/>
        </authorList>
    </citation>
    <scope>NUCLEOTIDE SEQUENCE [LARGE SCALE GENOMIC DNA]</scope>
    <source>
        <strain evidence="2 3">DSM 43553</strain>
    </source>
</reference>
<dbReference type="RefSeq" id="WP_271277087.1">
    <property type="nucleotide sequence ID" value="NZ_BAABFD010000017.1"/>
</dbReference>
<gene>
    <name evidence="2" type="ORF">OUY24_18310</name>
</gene>
<dbReference type="Gene3D" id="1.10.238.10">
    <property type="entry name" value="EF-hand"/>
    <property type="match status" value="1"/>
</dbReference>
<dbReference type="SUPFAM" id="SSF47473">
    <property type="entry name" value="EF-hand"/>
    <property type="match status" value="1"/>
</dbReference>
<sequence length="125" mass="13776">MAIMHGWWGTLAERSRDPESVTLDDVLTVVDLLGRTPDAVDATAEAMFEAIDEDGDDRISPAEYQRMIEAWNGSPTDTTDVFVRLDADGDGTVSRTEFIRHWREFWVGDDPAAPGSHVFGIPPAA</sequence>
<feature type="domain" description="EF-hand" evidence="1">
    <location>
        <begin position="80"/>
        <end position="108"/>
    </location>
</feature>
<dbReference type="EMBL" id="JAPNUD010000045">
    <property type="protein sequence ID" value="MDA0642585.1"/>
    <property type="molecule type" value="Genomic_DNA"/>
</dbReference>
<dbReference type="SMART" id="SM00054">
    <property type="entry name" value="EFh"/>
    <property type="match status" value="2"/>
</dbReference>
<evidence type="ECO:0000259" key="1">
    <source>
        <dbReference type="PROSITE" id="PS50222"/>
    </source>
</evidence>
<evidence type="ECO:0000313" key="2">
    <source>
        <dbReference type="EMBL" id="MDA0642585.1"/>
    </source>
</evidence>
<dbReference type="PROSITE" id="PS00018">
    <property type="entry name" value="EF_HAND_1"/>
    <property type="match status" value="2"/>
</dbReference>
<comment type="caution">
    <text evidence="2">The sequence shown here is derived from an EMBL/GenBank/DDBJ whole genome shotgun (WGS) entry which is preliminary data.</text>
</comment>
<accession>A0ABT4SZU7</accession>
<feature type="domain" description="EF-hand" evidence="1">
    <location>
        <begin position="39"/>
        <end position="74"/>
    </location>
</feature>
<evidence type="ECO:0000313" key="3">
    <source>
        <dbReference type="Proteomes" id="UP001212498"/>
    </source>
</evidence>
<protein>
    <submittedName>
        <fullName evidence="2">EF-hand domain-containing protein</fullName>
    </submittedName>
</protein>